<dbReference type="GO" id="GO:0006897">
    <property type="term" value="P:endocytosis"/>
    <property type="evidence" value="ECO:0007669"/>
    <property type="project" value="UniProtKB-KW"/>
</dbReference>
<name>A0A4Y7QBK8_9AGAM</name>
<evidence type="ECO:0000313" key="12">
    <source>
        <dbReference type="Proteomes" id="UP000294933"/>
    </source>
</evidence>
<dbReference type="InterPro" id="IPR043532">
    <property type="entry name" value="AP2_Mu_N"/>
</dbReference>
<organism evidence="11 12">
    <name type="scientific">Rickenella mellea</name>
    <dbReference type="NCBI Taxonomy" id="50990"/>
    <lineage>
        <taxon>Eukaryota</taxon>
        <taxon>Fungi</taxon>
        <taxon>Dikarya</taxon>
        <taxon>Basidiomycota</taxon>
        <taxon>Agaricomycotina</taxon>
        <taxon>Agaricomycetes</taxon>
        <taxon>Hymenochaetales</taxon>
        <taxon>Rickenellaceae</taxon>
        <taxon>Rickenella</taxon>
    </lineage>
</organism>
<dbReference type="FunFam" id="3.30.450.60:FF:000002">
    <property type="entry name" value="AP-2 complex subunit mu, putative"/>
    <property type="match status" value="1"/>
</dbReference>
<evidence type="ECO:0000256" key="8">
    <source>
        <dbReference type="ARBA" id="ARBA00023176"/>
    </source>
</evidence>
<dbReference type="PROSITE" id="PS00991">
    <property type="entry name" value="CLAT_ADAPTOR_M_2"/>
    <property type="match status" value="1"/>
</dbReference>
<evidence type="ECO:0000256" key="6">
    <source>
        <dbReference type="ARBA" id="ARBA00022927"/>
    </source>
</evidence>
<evidence type="ECO:0000256" key="2">
    <source>
        <dbReference type="ARBA" id="ARBA00004277"/>
    </source>
</evidence>
<dbReference type="InterPro" id="IPR001392">
    <property type="entry name" value="Clathrin_mu"/>
</dbReference>
<dbReference type="AlphaFoldDB" id="A0A4Y7QBK8"/>
<dbReference type="PANTHER" id="PTHR10529">
    <property type="entry name" value="AP COMPLEX SUBUNIT MU"/>
    <property type="match status" value="1"/>
</dbReference>
<dbReference type="InterPro" id="IPR011012">
    <property type="entry name" value="Longin-like_dom_sf"/>
</dbReference>
<dbReference type="InterPro" id="IPR028565">
    <property type="entry name" value="MHD"/>
</dbReference>
<keyword evidence="3 9" id="KW-0813">Transport</keyword>
<sequence>MISAFFIFNQKGEVLISRLYRTDLKRSISDVFRIQVVSNSDVRSPIITLGSTSFFHVRTNNLYIMAVTKNNANAALVFEYLYRFISIAKSYFGKVDEESVKSNFVLIYELIDEILDFGYPQNSEIDTLKTYITTESIRVQPTAVEESSKITTQATGATSWRRPDVKYKKNEAFVDVIETVNLTMSAKGTILRADVDGHILMRAYLSGTPECKFGLNDKLVIDQSERGSSDAVELDDCQFHQCVRLNDFDSDRTISFIPPDGEFELMRYRSSNNVNLPLKVLPTVNEIGTSQVSYIVSVRTNFNPKLSATNVVLRIPTPLNTTSVDCKVPNGKAKYVPAENVIIWKIPRIQGGQECTLSGTAQLTATTHRQSWARPPIDVDFQVLMFTASGLLVRFLKVFEKSNYHSIKWVRYLTKASGGYQIRF</sequence>
<dbReference type="EMBL" id="ML170165">
    <property type="protein sequence ID" value="TDL24974.1"/>
    <property type="molecule type" value="Genomic_DNA"/>
</dbReference>
<dbReference type="PROSITE" id="PS00990">
    <property type="entry name" value="CLAT_ADAPTOR_M_1"/>
    <property type="match status" value="1"/>
</dbReference>
<proteinExistence type="inferred from homology"/>
<dbReference type="Gene3D" id="3.30.450.60">
    <property type="match status" value="1"/>
</dbReference>
<dbReference type="CDD" id="cd09251">
    <property type="entry name" value="AP-2_Mu2_Cterm"/>
    <property type="match status" value="1"/>
</dbReference>
<dbReference type="CDD" id="cd14836">
    <property type="entry name" value="AP2_Mu_N"/>
    <property type="match status" value="1"/>
</dbReference>
<dbReference type="OrthoDB" id="10259133at2759"/>
<evidence type="ECO:0000256" key="3">
    <source>
        <dbReference type="ARBA" id="ARBA00022448"/>
    </source>
</evidence>
<evidence type="ECO:0000256" key="1">
    <source>
        <dbReference type="ARBA" id="ARBA00004236"/>
    </source>
</evidence>
<evidence type="ECO:0000313" key="11">
    <source>
        <dbReference type="EMBL" id="TDL24974.1"/>
    </source>
</evidence>
<reference evidence="11 12" key="1">
    <citation type="submission" date="2018-06" db="EMBL/GenBank/DDBJ databases">
        <title>A transcriptomic atlas of mushroom development highlights an independent origin of complex multicellularity.</title>
        <authorList>
            <consortium name="DOE Joint Genome Institute"/>
            <person name="Krizsan K."/>
            <person name="Almasi E."/>
            <person name="Merenyi Z."/>
            <person name="Sahu N."/>
            <person name="Viragh M."/>
            <person name="Koszo T."/>
            <person name="Mondo S."/>
            <person name="Kiss B."/>
            <person name="Balint B."/>
            <person name="Kues U."/>
            <person name="Barry K."/>
            <person name="Hegedus J.C."/>
            <person name="Henrissat B."/>
            <person name="Johnson J."/>
            <person name="Lipzen A."/>
            <person name="Ohm R."/>
            <person name="Nagy I."/>
            <person name="Pangilinan J."/>
            <person name="Yan J."/>
            <person name="Xiong Y."/>
            <person name="Grigoriev I.V."/>
            <person name="Hibbett D.S."/>
            <person name="Nagy L.G."/>
        </authorList>
    </citation>
    <scope>NUCLEOTIDE SEQUENCE [LARGE SCALE GENOMIC DNA]</scope>
    <source>
        <strain evidence="11 12">SZMC22713</strain>
    </source>
</reference>
<evidence type="ECO:0000256" key="4">
    <source>
        <dbReference type="ARBA" id="ARBA00022475"/>
    </source>
</evidence>
<gene>
    <name evidence="11" type="ORF">BD410DRAFT_744764</name>
</gene>
<keyword evidence="12" id="KW-1185">Reference proteome</keyword>
<evidence type="ECO:0000256" key="9">
    <source>
        <dbReference type="PIRNR" id="PIRNR005992"/>
    </source>
</evidence>
<comment type="similarity">
    <text evidence="9">Belongs to the adaptor complexes medium subunit family.</text>
</comment>
<dbReference type="InterPro" id="IPR050431">
    <property type="entry name" value="Adaptor_comp_med_subunit"/>
</dbReference>
<keyword evidence="8" id="KW-0168">Coated pit</keyword>
<comment type="subcellular location">
    <subcellularLocation>
        <location evidence="1">Cell membrane</location>
    </subcellularLocation>
    <subcellularLocation>
        <location evidence="2">Membrane</location>
        <location evidence="2">Coated pit</location>
        <topology evidence="2">Peripheral membrane protein</topology>
        <orientation evidence="2">Cytoplasmic side</orientation>
    </subcellularLocation>
</comment>
<dbReference type="PIRSF" id="PIRSF005992">
    <property type="entry name" value="Clathrin_mu"/>
    <property type="match status" value="1"/>
</dbReference>
<dbReference type="GO" id="GO:0030131">
    <property type="term" value="C:clathrin adaptor complex"/>
    <property type="evidence" value="ECO:0007669"/>
    <property type="project" value="UniProtKB-UniRule"/>
</dbReference>
<dbReference type="GO" id="GO:0005905">
    <property type="term" value="C:clathrin-coated pit"/>
    <property type="evidence" value="ECO:0007669"/>
    <property type="project" value="UniProtKB-KW"/>
</dbReference>
<dbReference type="InterPro" id="IPR043512">
    <property type="entry name" value="Mu2_C"/>
</dbReference>
<protein>
    <submittedName>
        <fullName evidence="11">Clathrin adaptor mu subunit</fullName>
    </submittedName>
</protein>
<dbReference type="GO" id="GO:0005886">
    <property type="term" value="C:plasma membrane"/>
    <property type="evidence" value="ECO:0007669"/>
    <property type="project" value="UniProtKB-SubCell"/>
</dbReference>
<dbReference type="InterPro" id="IPR018240">
    <property type="entry name" value="Clathrin_mu_CS"/>
</dbReference>
<keyword evidence="5" id="KW-0254">Endocytosis</keyword>
<dbReference type="GO" id="GO:0006886">
    <property type="term" value="P:intracellular protein transport"/>
    <property type="evidence" value="ECO:0007669"/>
    <property type="project" value="UniProtKB-UniRule"/>
</dbReference>
<dbReference type="Gene3D" id="2.60.40.1170">
    <property type="entry name" value="Mu homology domain, subdomain B"/>
    <property type="match status" value="2"/>
</dbReference>
<dbReference type="Proteomes" id="UP000294933">
    <property type="component" value="Unassembled WGS sequence"/>
</dbReference>
<dbReference type="SUPFAM" id="SSF49447">
    <property type="entry name" value="Second domain of Mu2 adaptin subunit (ap50) of ap2 adaptor"/>
    <property type="match status" value="1"/>
</dbReference>
<dbReference type="Pfam" id="PF01217">
    <property type="entry name" value="Clat_adaptor_s"/>
    <property type="match status" value="1"/>
</dbReference>
<keyword evidence="4" id="KW-1003">Cell membrane</keyword>
<dbReference type="PROSITE" id="PS51072">
    <property type="entry name" value="MHD"/>
    <property type="match status" value="1"/>
</dbReference>
<dbReference type="PRINTS" id="PR00314">
    <property type="entry name" value="CLATHRINADPT"/>
</dbReference>
<evidence type="ECO:0000256" key="7">
    <source>
        <dbReference type="ARBA" id="ARBA00023136"/>
    </source>
</evidence>
<feature type="domain" description="MHD" evidence="10">
    <location>
        <begin position="169"/>
        <end position="423"/>
    </location>
</feature>
<evidence type="ECO:0000259" key="10">
    <source>
        <dbReference type="PROSITE" id="PS51072"/>
    </source>
</evidence>
<evidence type="ECO:0000256" key="5">
    <source>
        <dbReference type="ARBA" id="ARBA00022583"/>
    </source>
</evidence>
<dbReference type="InterPro" id="IPR036168">
    <property type="entry name" value="AP2_Mu_C_sf"/>
</dbReference>
<keyword evidence="6 9" id="KW-0653">Protein transport</keyword>
<dbReference type="SUPFAM" id="SSF64356">
    <property type="entry name" value="SNARE-like"/>
    <property type="match status" value="1"/>
</dbReference>
<dbReference type="InterPro" id="IPR022775">
    <property type="entry name" value="AP_mu_sigma_su"/>
</dbReference>
<dbReference type="Pfam" id="PF00928">
    <property type="entry name" value="Adap_comp_sub"/>
    <property type="match status" value="1"/>
</dbReference>
<accession>A0A4Y7QBK8</accession>
<dbReference type="VEuPathDB" id="FungiDB:BD410DRAFT_744764"/>
<dbReference type="STRING" id="50990.A0A4Y7QBK8"/>
<keyword evidence="7" id="KW-0472">Membrane</keyword>